<feature type="compositionally biased region" description="Low complexity" evidence="2">
    <location>
        <begin position="470"/>
        <end position="479"/>
    </location>
</feature>
<sequence>MPRHRLGLPPAQWPQGLQLRFETLIADKGKAHQQRLRSGLGRWLKRARDEGVAPDGIDIAIWSRRIDGLGVDDRNAMRQAIGLIWPATLDVTQTQSAPDREVLDSRAERARQVAWLVQRLPEPWRSAAAPLVAVGPSSLEDGPLHEFWQCETIVRRMEALARHLDFCAAAGLPLDVTPQTVRAALTDASAETRLERPLIERPPELPARKQKRIVTPRKLKPMRPGGVAAEMASLLGAVRAIMPARDWNWFIIAERAISKRAKAFGSRNAARIVDVTDLRRAGLMLMEAARIAHADARGVRERSRAHDRAREGLMMILLSESPLRIGSIASVDLQASFVADLTLLVVAARDTKEKRQDVRVLSAVLITALGQYIALHRPVLARPDETALIVDKWGKRADEDDLSTAFTASTKRIFGRPVNAHAVRTSVATWIVATAPQEAALASLILHHRDARTTEAYHSTADQLSASQALSRAADATARQLTPSPPGKRKAPASSRPRRSLRLELAARRGR</sequence>
<dbReference type="Pfam" id="PF00589">
    <property type="entry name" value="Phage_integrase"/>
    <property type="match status" value="1"/>
</dbReference>
<feature type="compositionally biased region" description="Basic residues" evidence="2">
    <location>
        <begin position="487"/>
        <end position="500"/>
    </location>
</feature>
<gene>
    <name evidence="4" type="ORF">SAMN05444370_1422</name>
</gene>
<name>A0A1H4G9Z5_9RHOB</name>
<protein>
    <submittedName>
        <fullName evidence="4">Phage integrase family protein</fullName>
    </submittedName>
</protein>
<dbReference type="GO" id="GO:0003677">
    <property type="term" value="F:DNA binding"/>
    <property type="evidence" value="ECO:0007669"/>
    <property type="project" value="InterPro"/>
</dbReference>
<dbReference type="InterPro" id="IPR002104">
    <property type="entry name" value="Integrase_catalytic"/>
</dbReference>
<keyword evidence="1" id="KW-0233">DNA recombination</keyword>
<evidence type="ECO:0000313" key="4">
    <source>
        <dbReference type="EMBL" id="SEB05708.1"/>
    </source>
</evidence>
<evidence type="ECO:0000256" key="1">
    <source>
        <dbReference type="ARBA" id="ARBA00023172"/>
    </source>
</evidence>
<evidence type="ECO:0000256" key="2">
    <source>
        <dbReference type="SAM" id="MobiDB-lite"/>
    </source>
</evidence>
<feature type="domain" description="Tyr recombinase" evidence="3">
    <location>
        <begin position="306"/>
        <end position="461"/>
    </location>
</feature>
<reference evidence="4 5" key="1">
    <citation type="submission" date="2016-10" db="EMBL/GenBank/DDBJ databases">
        <authorList>
            <person name="de Groot N.N."/>
        </authorList>
    </citation>
    <scope>NUCLEOTIDE SEQUENCE [LARGE SCALE GENOMIC DNA]</scope>
    <source>
        <strain evidence="4 5">DSM 15345</strain>
    </source>
</reference>
<dbReference type="OrthoDB" id="7866199at2"/>
<dbReference type="GO" id="GO:0006310">
    <property type="term" value="P:DNA recombination"/>
    <property type="evidence" value="ECO:0007669"/>
    <property type="project" value="UniProtKB-KW"/>
</dbReference>
<dbReference type="InterPro" id="IPR013762">
    <property type="entry name" value="Integrase-like_cat_sf"/>
</dbReference>
<evidence type="ECO:0000259" key="3">
    <source>
        <dbReference type="Pfam" id="PF00589"/>
    </source>
</evidence>
<dbReference type="STRING" id="89524.SAMN05444370_1422"/>
<evidence type="ECO:0000313" key="5">
    <source>
        <dbReference type="Proteomes" id="UP000198703"/>
    </source>
</evidence>
<accession>A0A1H4G9Z5</accession>
<feature type="region of interest" description="Disordered" evidence="2">
    <location>
        <begin position="470"/>
        <end position="511"/>
    </location>
</feature>
<organism evidence="4 5">
    <name type="scientific">Rubrimonas cliftonensis</name>
    <dbReference type="NCBI Taxonomy" id="89524"/>
    <lineage>
        <taxon>Bacteria</taxon>
        <taxon>Pseudomonadati</taxon>
        <taxon>Pseudomonadota</taxon>
        <taxon>Alphaproteobacteria</taxon>
        <taxon>Rhodobacterales</taxon>
        <taxon>Paracoccaceae</taxon>
        <taxon>Rubrimonas</taxon>
    </lineage>
</organism>
<feature type="compositionally biased region" description="Basic and acidic residues" evidence="2">
    <location>
        <begin position="501"/>
        <end position="511"/>
    </location>
</feature>
<dbReference type="AlphaFoldDB" id="A0A1H4G9Z5"/>
<proteinExistence type="predicted"/>
<dbReference type="InterPro" id="IPR011010">
    <property type="entry name" value="DNA_brk_join_enz"/>
</dbReference>
<dbReference type="SUPFAM" id="SSF56349">
    <property type="entry name" value="DNA breaking-rejoining enzymes"/>
    <property type="match status" value="1"/>
</dbReference>
<dbReference type="Gene3D" id="1.10.443.10">
    <property type="entry name" value="Intergrase catalytic core"/>
    <property type="match status" value="1"/>
</dbReference>
<keyword evidence="5" id="KW-1185">Reference proteome</keyword>
<dbReference type="Proteomes" id="UP000198703">
    <property type="component" value="Unassembled WGS sequence"/>
</dbReference>
<dbReference type="GO" id="GO:0015074">
    <property type="term" value="P:DNA integration"/>
    <property type="evidence" value="ECO:0007669"/>
    <property type="project" value="InterPro"/>
</dbReference>
<dbReference type="EMBL" id="FNQM01000042">
    <property type="protein sequence ID" value="SEB05708.1"/>
    <property type="molecule type" value="Genomic_DNA"/>
</dbReference>